<dbReference type="AlphaFoldDB" id="A0A0S3EXR8"/>
<protein>
    <submittedName>
        <fullName evidence="1">Uncharacterized protein</fullName>
    </submittedName>
</protein>
<organism evidence="1 2">
    <name type="scientific">Sphingobium baderi</name>
    <dbReference type="NCBI Taxonomy" id="1332080"/>
    <lineage>
        <taxon>Bacteria</taxon>
        <taxon>Pseudomonadati</taxon>
        <taxon>Pseudomonadota</taxon>
        <taxon>Alphaproteobacteria</taxon>
        <taxon>Sphingomonadales</taxon>
        <taxon>Sphingomonadaceae</taxon>
        <taxon>Sphingobium</taxon>
    </lineage>
</organism>
<keyword evidence="2" id="KW-1185">Reference proteome</keyword>
<evidence type="ECO:0000313" key="1">
    <source>
        <dbReference type="EMBL" id="ALR20212.1"/>
    </source>
</evidence>
<proteinExistence type="predicted"/>
<dbReference type="KEGG" id="sbd:ATN00_07735"/>
<sequence length="189" mass="20849">MEGLEATRFADLGRGIEARFDAYLEIGNVTAQCRCGRDAQDKFMSAGPAPVDDFRAAIVTVPAKQDLRLWPVGADCTHQATQESPDLLAAGSFGRAQNGCDEPALAIEHDDGLELTFVMMSVEQSHLLATTHGIEGIIDVEDNALGHVAETLAVQIHHRPAYVQERTRIRQVFQSRYCRLRAKCTVRWS</sequence>
<reference evidence="1 2" key="1">
    <citation type="submission" date="2015-11" db="EMBL/GenBank/DDBJ databases">
        <title>A Two-component Flavoprotein Monooxygenase System MeaXY Responsible for para-Hydroxylation of 2-Methyl-6-ethylaniline and 2,6-Diethylaniline in Sphingobium baderi DE-13.</title>
        <authorList>
            <person name="Cheng M."/>
            <person name="Meng Q."/>
            <person name="Yang Y."/>
            <person name="Chu C."/>
            <person name="Yan X."/>
            <person name="He J."/>
            <person name="Li S."/>
        </authorList>
    </citation>
    <scope>NUCLEOTIDE SEQUENCE [LARGE SCALE GENOMIC DNA]</scope>
    <source>
        <strain evidence="1 2">DE-13</strain>
    </source>
</reference>
<dbReference type="EMBL" id="CP013264">
    <property type="protein sequence ID" value="ALR20212.1"/>
    <property type="molecule type" value="Genomic_DNA"/>
</dbReference>
<dbReference type="Proteomes" id="UP000056968">
    <property type="component" value="Chromosome"/>
</dbReference>
<accession>A0A0S3EXR8</accession>
<gene>
    <name evidence="1" type="ORF">ATN00_07735</name>
</gene>
<evidence type="ECO:0000313" key="2">
    <source>
        <dbReference type="Proteomes" id="UP000056968"/>
    </source>
</evidence>
<name>A0A0S3EXR8_9SPHN</name>